<comment type="catalytic activity">
    <reaction evidence="1">
        <text>N(6)-acetyl-L-lysyl-[histone] + H2O = L-lysyl-[histone] + acetate</text>
        <dbReference type="Rhea" id="RHEA:58196"/>
        <dbReference type="Rhea" id="RHEA-COMP:9845"/>
        <dbReference type="Rhea" id="RHEA-COMP:11338"/>
        <dbReference type="ChEBI" id="CHEBI:15377"/>
        <dbReference type="ChEBI" id="CHEBI:29969"/>
        <dbReference type="ChEBI" id="CHEBI:30089"/>
        <dbReference type="ChEBI" id="CHEBI:61930"/>
        <dbReference type="EC" id="3.5.1.98"/>
    </reaction>
</comment>
<evidence type="ECO:0000313" key="4">
    <source>
        <dbReference type="Proteomes" id="UP000030665"/>
    </source>
</evidence>
<dbReference type="STRING" id="36087.A0A077ZNA9"/>
<accession>A0A077ZNA9</accession>
<dbReference type="InterPro" id="IPR037138">
    <property type="entry name" value="His_deacetylse_dom_sf"/>
</dbReference>
<evidence type="ECO:0000256" key="1">
    <source>
        <dbReference type="ARBA" id="ARBA00048287"/>
    </source>
</evidence>
<proteinExistence type="predicted"/>
<dbReference type="Pfam" id="PF00850">
    <property type="entry name" value="Hist_deacetyl"/>
    <property type="match status" value="1"/>
</dbReference>
<name>A0A077ZNA9_TRITR</name>
<dbReference type="GO" id="GO:0040029">
    <property type="term" value="P:epigenetic regulation of gene expression"/>
    <property type="evidence" value="ECO:0007669"/>
    <property type="project" value="TreeGrafter"/>
</dbReference>
<dbReference type="InterPro" id="IPR023696">
    <property type="entry name" value="Ureohydrolase_dom_sf"/>
</dbReference>
<dbReference type="Gene3D" id="3.40.800.20">
    <property type="entry name" value="Histone deacetylase domain"/>
    <property type="match status" value="1"/>
</dbReference>
<dbReference type="EMBL" id="HG806921">
    <property type="protein sequence ID" value="CDW60155.1"/>
    <property type="molecule type" value="Genomic_DNA"/>
</dbReference>
<sequence>MKRRPNKVNEEQSNMLPGYLAQEGTHVHRCLWDSSHEECPKRLTATINHCTKLGVFSRMKQLEIMPCTEDVLTLFHSAEFVRKIALTERMSREELERFCDRYDSVYLCCESYQCALNACGAVVEATKAVITGKCAGCVALVRAPGHHAMKNESNGFCIFNNVGVAASYA</sequence>
<organism evidence="3 4">
    <name type="scientific">Trichuris trichiura</name>
    <name type="common">Whipworm</name>
    <name type="synonym">Trichocephalus trichiurus</name>
    <dbReference type="NCBI Taxonomy" id="36087"/>
    <lineage>
        <taxon>Eukaryota</taxon>
        <taxon>Metazoa</taxon>
        <taxon>Ecdysozoa</taxon>
        <taxon>Nematoda</taxon>
        <taxon>Enoplea</taxon>
        <taxon>Dorylaimia</taxon>
        <taxon>Trichinellida</taxon>
        <taxon>Trichuridae</taxon>
        <taxon>Trichuris</taxon>
    </lineage>
</organism>
<dbReference type="GO" id="GO:0000118">
    <property type="term" value="C:histone deacetylase complex"/>
    <property type="evidence" value="ECO:0007669"/>
    <property type="project" value="TreeGrafter"/>
</dbReference>
<dbReference type="PANTHER" id="PTHR10625:SF21">
    <property type="entry name" value="HISTONE DEACETYLASE 6"/>
    <property type="match status" value="1"/>
</dbReference>
<protein>
    <submittedName>
        <fullName evidence="3">Hist deacetyl domain containing protein</fullName>
    </submittedName>
</protein>
<keyword evidence="4" id="KW-1185">Reference proteome</keyword>
<feature type="domain" description="Histone deacetylase" evidence="2">
    <location>
        <begin position="36"/>
        <end position="169"/>
    </location>
</feature>
<dbReference type="PANTHER" id="PTHR10625">
    <property type="entry name" value="HISTONE DEACETYLASE HDAC1-RELATED"/>
    <property type="match status" value="1"/>
</dbReference>
<reference evidence="3" key="1">
    <citation type="submission" date="2014-01" db="EMBL/GenBank/DDBJ databases">
        <authorList>
            <person name="Aslett M."/>
        </authorList>
    </citation>
    <scope>NUCLEOTIDE SEQUENCE</scope>
</reference>
<dbReference type="InterPro" id="IPR023801">
    <property type="entry name" value="His_deacetylse_dom"/>
</dbReference>
<dbReference type="AlphaFoldDB" id="A0A077ZNA9"/>
<dbReference type="Proteomes" id="UP000030665">
    <property type="component" value="Unassembled WGS sequence"/>
</dbReference>
<dbReference type="GO" id="GO:0141221">
    <property type="term" value="F:histone deacetylase activity, hydrolytic mechanism"/>
    <property type="evidence" value="ECO:0007669"/>
    <property type="project" value="UniProtKB-EC"/>
</dbReference>
<dbReference type="OrthoDB" id="424012at2759"/>
<evidence type="ECO:0000313" key="3">
    <source>
        <dbReference type="EMBL" id="CDW60155.1"/>
    </source>
</evidence>
<dbReference type="SUPFAM" id="SSF52768">
    <property type="entry name" value="Arginase/deacetylase"/>
    <property type="match status" value="1"/>
</dbReference>
<evidence type="ECO:0000259" key="2">
    <source>
        <dbReference type="Pfam" id="PF00850"/>
    </source>
</evidence>
<gene>
    <name evidence="3" type="ORF">TTRE_0000851201</name>
</gene>
<reference evidence="3" key="2">
    <citation type="submission" date="2014-03" db="EMBL/GenBank/DDBJ databases">
        <title>The whipworm genome and dual-species transcriptomics of an intimate host-pathogen interaction.</title>
        <authorList>
            <person name="Foth B.J."/>
            <person name="Tsai I.J."/>
            <person name="Reid A.J."/>
            <person name="Bancroft A.J."/>
            <person name="Nichol S."/>
            <person name="Tracey A."/>
            <person name="Holroyd N."/>
            <person name="Cotton J.A."/>
            <person name="Stanley E.J."/>
            <person name="Zarowiecki M."/>
            <person name="Liu J.Z."/>
            <person name="Huckvale T."/>
            <person name="Cooper P.J."/>
            <person name="Grencis R.K."/>
            <person name="Berriman M."/>
        </authorList>
    </citation>
    <scope>NUCLEOTIDE SEQUENCE [LARGE SCALE GENOMIC DNA]</scope>
</reference>